<evidence type="ECO:0000256" key="1">
    <source>
        <dbReference type="SAM" id="MobiDB-lite"/>
    </source>
</evidence>
<reference evidence="2" key="1">
    <citation type="submission" date="2023-08" db="EMBL/GenBank/DDBJ databases">
        <authorList>
            <person name="Chen Y."/>
            <person name="Shah S."/>
            <person name="Dougan E. K."/>
            <person name="Thang M."/>
            <person name="Chan C."/>
        </authorList>
    </citation>
    <scope>NUCLEOTIDE SEQUENCE</scope>
</reference>
<protein>
    <submittedName>
        <fullName evidence="2">Uncharacterized protein</fullName>
    </submittedName>
</protein>
<sequence>MDGALLREGTAEMKRRADGSMASGQLDAPGPKVLKDEGLVYTILMCLSLAEARSMWHLRQVFFKVLKDKVVPLLALTERDWSIVRSFMDGAFQYNLEVVFTEAVLHSDYEGLRLLAERKFAFGSAKGDARLKPFVQEALSKGSVERLSLLRSLRYSLAEDLLECTARGGIAEQLLSEGSIYVDFLGSRNSFRFSMLDLATSAYAENQVDALCKHRASLYKVPFVLSSFLKAGAATNSFLRVDGCGYLLLLALAAESFNFVYLLIQEVVDLRAVLERYDQELVLMVNKAMGQRPGVLDLLHFCGFRLFQDQGQFDAPVLSCIQRQDFGTVERISKLGFDLHEFAARKQAELSSLLQSGLEDLCQCATGSADPNQAADGLWKTPEEGESREGPDGRPQTAVRRLVEIDRRVLELHFQSELFLRFADGLMSGKEFVQMRHIVEVHPHAFRAYFRENYKAMEDLLFDAFCRRQISLIVDLTSLRLPIVPFLERRQAQLDAVLLQSWFASKAWTELVMLRSEVRDFDFSAFFRRTREQIDRAVMDIIRDGYWLDLHKLGQLGFDFDQFFSRRFEEVSASVLQFMTMPHPHFVLLRELSALNFPWARFMEEHEACILASKDQEYMQFLISLGSFDVGSKVYRVVEQTCKLYHSMANTMFSSGSVEEADIEEISAGQVEVPAESPVIETPSSSAAGETLPEARVPAAVKATMVRARELARLACQKKIDAKKVMALLICRGMYCWNPLKADMEDCEGDGKDSARVWSQVESVLNFLDAKDEPAPGFQPTPTAAAAMAAAAVPVPAAAAMAAAAVPVPAVPAAPAAPAVPAAPAAAAAPAPAPPGMLGQGPLWMPPVPLGQPQLQTLAQLQSLLQFQQIYQASPHQQQLMIQIVCLTQRAEEHVFDKKIEFFWHGLLDRVLPLDRDGAPD</sequence>
<evidence type="ECO:0000313" key="2">
    <source>
        <dbReference type="EMBL" id="CAJ1371557.1"/>
    </source>
</evidence>
<dbReference type="AlphaFoldDB" id="A0AA36HN33"/>
<gene>
    <name evidence="2" type="ORF">EVOR1521_LOCUS1853</name>
</gene>
<dbReference type="Proteomes" id="UP001178507">
    <property type="component" value="Unassembled WGS sequence"/>
</dbReference>
<comment type="caution">
    <text evidence="2">The sequence shown here is derived from an EMBL/GenBank/DDBJ whole genome shotgun (WGS) entry which is preliminary data.</text>
</comment>
<evidence type="ECO:0000313" key="3">
    <source>
        <dbReference type="Proteomes" id="UP001178507"/>
    </source>
</evidence>
<name>A0AA36HN33_9DINO</name>
<feature type="compositionally biased region" description="Basic and acidic residues" evidence="1">
    <location>
        <begin position="381"/>
        <end position="392"/>
    </location>
</feature>
<organism evidence="2 3">
    <name type="scientific">Effrenium voratum</name>
    <dbReference type="NCBI Taxonomy" id="2562239"/>
    <lineage>
        <taxon>Eukaryota</taxon>
        <taxon>Sar</taxon>
        <taxon>Alveolata</taxon>
        <taxon>Dinophyceae</taxon>
        <taxon>Suessiales</taxon>
        <taxon>Symbiodiniaceae</taxon>
        <taxon>Effrenium</taxon>
    </lineage>
</organism>
<proteinExistence type="predicted"/>
<keyword evidence="3" id="KW-1185">Reference proteome</keyword>
<feature type="region of interest" description="Disordered" evidence="1">
    <location>
        <begin position="370"/>
        <end position="396"/>
    </location>
</feature>
<accession>A0AA36HN33</accession>
<dbReference type="EMBL" id="CAUJNA010000086">
    <property type="protein sequence ID" value="CAJ1371557.1"/>
    <property type="molecule type" value="Genomic_DNA"/>
</dbReference>